<dbReference type="GO" id="GO:0045121">
    <property type="term" value="C:membrane raft"/>
    <property type="evidence" value="ECO:0007669"/>
    <property type="project" value="EnsemblFungi"/>
</dbReference>
<dbReference type="Proteomes" id="UP000095038">
    <property type="component" value="Unassembled WGS sequence"/>
</dbReference>
<evidence type="ECO:0000256" key="3">
    <source>
        <dbReference type="ARBA" id="ARBA00022448"/>
    </source>
</evidence>
<dbReference type="GO" id="GO:0006749">
    <property type="term" value="P:glutathione metabolic process"/>
    <property type="evidence" value="ECO:0007669"/>
    <property type="project" value="EnsemblFungi"/>
</dbReference>
<dbReference type="PANTHER" id="PTHR24223:SF443">
    <property type="entry name" value="MULTIDRUG-RESISTANCE LIKE PROTEIN 1, ISOFORM I"/>
    <property type="match status" value="1"/>
</dbReference>
<comment type="subcellular location">
    <subcellularLocation>
        <location evidence="1">Vacuole membrane</location>
        <topology evidence="1">Multi-pass membrane protein</topology>
    </subcellularLocation>
</comment>
<evidence type="ECO:0000256" key="13">
    <source>
        <dbReference type="ARBA" id="ARBA00053425"/>
    </source>
</evidence>
<dbReference type="InterPro" id="IPR003439">
    <property type="entry name" value="ABC_transporter-like_ATP-bd"/>
</dbReference>
<feature type="transmembrane region" description="Helical" evidence="14">
    <location>
        <begin position="746"/>
        <end position="774"/>
    </location>
</feature>
<keyword evidence="11 14" id="KW-1133">Transmembrane helix</keyword>
<evidence type="ECO:0000256" key="1">
    <source>
        <dbReference type="ARBA" id="ARBA00004128"/>
    </source>
</evidence>
<feature type="transmembrane region" description="Helical" evidence="14">
    <location>
        <begin position="77"/>
        <end position="97"/>
    </location>
</feature>
<keyword evidence="12 14" id="KW-0472">Membrane</keyword>
<evidence type="ECO:0000256" key="10">
    <source>
        <dbReference type="ARBA" id="ARBA00022967"/>
    </source>
</evidence>
<dbReference type="InterPro" id="IPR011527">
    <property type="entry name" value="ABC1_TM_dom"/>
</dbReference>
<evidence type="ECO:0000259" key="16">
    <source>
        <dbReference type="PROSITE" id="PS50929"/>
    </source>
</evidence>
<keyword evidence="7" id="KW-0677">Repeat</keyword>
<dbReference type="Gene3D" id="1.20.1560.10">
    <property type="entry name" value="ABC transporter type 1, transmembrane domain"/>
    <property type="match status" value="2"/>
</dbReference>
<evidence type="ECO:0000256" key="6">
    <source>
        <dbReference type="ARBA" id="ARBA00022692"/>
    </source>
</evidence>
<keyword evidence="8" id="KW-0547">Nucleotide-binding</keyword>
<evidence type="ECO:0000256" key="4">
    <source>
        <dbReference type="ARBA" id="ARBA00022553"/>
    </source>
</evidence>
<feature type="transmembrane region" description="Helical" evidence="14">
    <location>
        <begin position="161"/>
        <end position="181"/>
    </location>
</feature>
<feature type="transmembrane region" description="Helical" evidence="14">
    <location>
        <begin position="619"/>
        <end position="640"/>
    </location>
</feature>
<dbReference type="EMBL" id="KV454477">
    <property type="protein sequence ID" value="ODV62384.1"/>
    <property type="molecule type" value="Genomic_DNA"/>
</dbReference>
<keyword evidence="3" id="KW-0813">Transport</keyword>
<evidence type="ECO:0000259" key="15">
    <source>
        <dbReference type="PROSITE" id="PS50893"/>
    </source>
</evidence>
<dbReference type="FunFam" id="3.40.50.300:FF:000565">
    <property type="entry name" value="ABC bile acid transporter"/>
    <property type="match status" value="1"/>
</dbReference>
<keyword evidence="10" id="KW-1278">Translocase</keyword>
<evidence type="ECO:0000256" key="12">
    <source>
        <dbReference type="ARBA" id="ARBA00023136"/>
    </source>
</evidence>
<name>A0A1D2VLC3_9ASCO</name>
<dbReference type="GO" id="GO:0042144">
    <property type="term" value="P:vacuole fusion, non-autophagic"/>
    <property type="evidence" value="ECO:0007669"/>
    <property type="project" value="EnsemblFungi"/>
</dbReference>
<dbReference type="FunFam" id="1.20.1560.10:FF:000001">
    <property type="entry name" value="ATP-binding cassette subfamily C member 1"/>
    <property type="match status" value="1"/>
</dbReference>
<organism evidence="17 18">
    <name type="scientific">Ascoidea rubescens DSM 1968</name>
    <dbReference type="NCBI Taxonomy" id="1344418"/>
    <lineage>
        <taxon>Eukaryota</taxon>
        <taxon>Fungi</taxon>
        <taxon>Dikarya</taxon>
        <taxon>Ascomycota</taxon>
        <taxon>Saccharomycotina</taxon>
        <taxon>Saccharomycetes</taxon>
        <taxon>Ascoideaceae</taxon>
        <taxon>Ascoidea</taxon>
    </lineage>
</organism>
<dbReference type="FunCoup" id="A0A1D2VLC3">
    <property type="interactions" value="297"/>
</dbReference>
<dbReference type="GO" id="GO:0010038">
    <property type="term" value="P:response to metal ion"/>
    <property type="evidence" value="ECO:0007669"/>
    <property type="project" value="EnsemblFungi"/>
</dbReference>
<dbReference type="Pfam" id="PF00005">
    <property type="entry name" value="ABC_tran"/>
    <property type="match status" value="2"/>
</dbReference>
<protein>
    <recommendedName>
        <fullName evidence="19">P-loop containing nucleoside triphosphate hydrolase protein</fullName>
    </recommendedName>
</protein>
<dbReference type="PROSITE" id="PS50893">
    <property type="entry name" value="ABC_TRANSPORTER_2"/>
    <property type="match status" value="2"/>
</dbReference>
<keyword evidence="5" id="KW-0926">Vacuole</keyword>
<accession>A0A1D2VLC3</accession>
<dbReference type="GO" id="GO:0016887">
    <property type="term" value="F:ATP hydrolysis activity"/>
    <property type="evidence" value="ECO:0007669"/>
    <property type="project" value="InterPro"/>
</dbReference>
<dbReference type="FunFam" id="1.20.1560.10:FF:000020">
    <property type="entry name" value="ABC metal ion transporter"/>
    <property type="match status" value="1"/>
</dbReference>
<evidence type="ECO:0000313" key="17">
    <source>
        <dbReference type="EMBL" id="ODV62384.1"/>
    </source>
</evidence>
<evidence type="ECO:0000313" key="18">
    <source>
        <dbReference type="Proteomes" id="UP000095038"/>
    </source>
</evidence>
<dbReference type="STRING" id="1344418.A0A1D2VLC3"/>
<dbReference type="InterPro" id="IPR027417">
    <property type="entry name" value="P-loop_NTPase"/>
</dbReference>
<dbReference type="AlphaFoldDB" id="A0A1D2VLC3"/>
<dbReference type="SUPFAM" id="SSF52540">
    <property type="entry name" value="P-loop containing nucleoside triphosphate hydrolases"/>
    <property type="match status" value="2"/>
</dbReference>
<keyword evidence="4" id="KW-0597">Phosphoprotein</keyword>
<feature type="domain" description="ABC transmembrane type-1" evidence="16">
    <location>
        <begin position="622"/>
        <end position="903"/>
    </location>
</feature>
<dbReference type="InParanoid" id="A0A1D2VLC3"/>
<reference evidence="18" key="1">
    <citation type="submission" date="2016-05" db="EMBL/GenBank/DDBJ databases">
        <title>Comparative genomics of biotechnologically important yeasts.</title>
        <authorList>
            <consortium name="DOE Joint Genome Institute"/>
            <person name="Riley R."/>
            <person name="Haridas S."/>
            <person name="Wolfe K.H."/>
            <person name="Lopes M.R."/>
            <person name="Hittinger C.T."/>
            <person name="Goker M."/>
            <person name="Salamov A."/>
            <person name="Wisecaver J."/>
            <person name="Long T.M."/>
            <person name="Aerts A.L."/>
            <person name="Barry K."/>
            <person name="Choi C."/>
            <person name="Clum A."/>
            <person name="Coughlan A.Y."/>
            <person name="Deshpande S."/>
            <person name="Douglass A.P."/>
            <person name="Hanson S.J."/>
            <person name="Klenk H.-P."/>
            <person name="Labutti K."/>
            <person name="Lapidus A."/>
            <person name="Lindquist E."/>
            <person name="Lipzen A."/>
            <person name="Meier-Kolthoff J.P."/>
            <person name="Ohm R.A."/>
            <person name="Otillar R.P."/>
            <person name="Pangilinan J."/>
            <person name="Peng Y."/>
            <person name="Rokas A."/>
            <person name="Rosa C.A."/>
            <person name="Scheuner C."/>
            <person name="Sibirny A.A."/>
            <person name="Slot J.C."/>
            <person name="Stielow J.B."/>
            <person name="Sun H."/>
            <person name="Kurtzman C.P."/>
            <person name="Blackwell M."/>
            <person name="Grigoriev I.V."/>
            <person name="Jeffries T.W."/>
        </authorList>
    </citation>
    <scope>NUCLEOTIDE SEQUENCE [LARGE SCALE GENOMIC DNA]</scope>
    <source>
        <strain evidence="18">DSM 1968</strain>
    </source>
</reference>
<dbReference type="RefSeq" id="XP_020048691.1">
    <property type="nucleotide sequence ID" value="XM_020192818.1"/>
</dbReference>
<dbReference type="PROSITE" id="PS50929">
    <property type="entry name" value="ABC_TM1F"/>
    <property type="match status" value="2"/>
</dbReference>
<dbReference type="Gene3D" id="3.40.50.300">
    <property type="entry name" value="P-loop containing nucleotide triphosphate hydrolases"/>
    <property type="match status" value="2"/>
</dbReference>
<evidence type="ECO:0000256" key="7">
    <source>
        <dbReference type="ARBA" id="ARBA00022737"/>
    </source>
</evidence>
<dbReference type="GO" id="GO:0045454">
    <property type="term" value="P:cell redox homeostasis"/>
    <property type="evidence" value="ECO:0007669"/>
    <property type="project" value="EnsemblFungi"/>
</dbReference>
<proteinExistence type="inferred from homology"/>
<evidence type="ECO:0000256" key="5">
    <source>
        <dbReference type="ARBA" id="ARBA00022554"/>
    </source>
</evidence>
<evidence type="ECO:0000256" key="2">
    <source>
        <dbReference type="ARBA" id="ARBA00009726"/>
    </source>
</evidence>
<dbReference type="CDD" id="cd18595">
    <property type="entry name" value="ABC_6TM_MRP1_2_3_6_D1_like"/>
    <property type="match status" value="1"/>
</dbReference>
<feature type="transmembrane region" description="Helical" evidence="14">
    <location>
        <begin position="660"/>
        <end position="687"/>
    </location>
</feature>
<evidence type="ECO:0000256" key="8">
    <source>
        <dbReference type="ARBA" id="ARBA00022741"/>
    </source>
</evidence>
<comment type="function">
    <text evidence="13">Cooperates for the ATP-dependent vacuolar transport of bilirubin and glutathione conjugates.</text>
</comment>
<comment type="similarity">
    <text evidence="2">Belongs to the ABC transporter superfamily. ABCC family. Conjugate transporter (TC 3.A.1.208) subfamily.</text>
</comment>
<evidence type="ECO:0000256" key="9">
    <source>
        <dbReference type="ARBA" id="ARBA00022840"/>
    </source>
</evidence>
<dbReference type="GO" id="GO:0000329">
    <property type="term" value="C:fungal-type vacuole membrane"/>
    <property type="evidence" value="ECO:0007669"/>
    <property type="project" value="EnsemblFungi"/>
</dbReference>
<feature type="transmembrane region" description="Helical" evidence="14">
    <location>
        <begin position="193"/>
        <end position="218"/>
    </location>
</feature>
<dbReference type="CDD" id="cd03250">
    <property type="entry name" value="ABCC_MRP_domain1"/>
    <property type="match status" value="1"/>
</dbReference>
<feature type="domain" description="ABC transporter" evidence="15">
    <location>
        <begin position="940"/>
        <end position="1179"/>
    </location>
</feature>
<dbReference type="CDD" id="cd18603">
    <property type="entry name" value="ABC_6TM_MRP1_2_3_6_D2_like"/>
    <property type="match status" value="1"/>
</dbReference>
<dbReference type="SUPFAM" id="SSF90123">
    <property type="entry name" value="ABC transporter transmembrane region"/>
    <property type="match status" value="2"/>
</dbReference>
<evidence type="ECO:0000256" key="14">
    <source>
        <dbReference type="SAM" id="Phobius"/>
    </source>
</evidence>
<keyword evidence="9" id="KW-0067">ATP-binding</keyword>
<feature type="domain" description="ABC transporter" evidence="15">
    <location>
        <begin position="255"/>
        <end position="481"/>
    </location>
</feature>
<dbReference type="FunFam" id="3.40.50.300:FF:000450">
    <property type="entry name" value="ABC transporter C family member 2"/>
    <property type="match status" value="1"/>
</dbReference>
<dbReference type="GO" id="GO:0005524">
    <property type="term" value="F:ATP binding"/>
    <property type="evidence" value="ECO:0007669"/>
    <property type="project" value="UniProtKB-KW"/>
</dbReference>
<dbReference type="PANTHER" id="PTHR24223">
    <property type="entry name" value="ATP-BINDING CASSETTE SUB-FAMILY C"/>
    <property type="match status" value="1"/>
</dbReference>
<dbReference type="OrthoDB" id="6500128at2759"/>
<dbReference type="SMART" id="SM00382">
    <property type="entry name" value="AAA"/>
    <property type="match status" value="2"/>
</dbReference>
<gene>
    <name evidence="17" type="ORF">ASCRUDRAFT_74772</name>
</gene>
<feature type="domain" description="ABC transmembrane type-1" evidence="16">
    <location>
        <begin position="1"/>
        <end position="219"/>
    </location>
</feature>
<dbReference type="InterPro" id="IPR036640">
    <property type="entry name" value="ABC1_TM_sf"/>
</dbReference>
<keyword evidence="6 14" id="KW-0812">Transmembrane</keyword>
<keyword evidence="18" id="KW-1185">Reference proteome</keyword>
<dbReference type="InterPro" id="IPR017871">
    <property type="entry name" value="ABC_transporter-like_CS"/>
</dbReference>
<evidence type="ECO:0008006" key="19">
    <source>
        <dbReference type="Google" id="ProtNLM"/>
    </source>
</evidence>
<dbReference type="GO" id="GO:0015431">
    <property type="term" value="F:ABC-type glutathione S-conjugate transporter activity"/>
    <property type="evidence" value="ECO:0007669"/>
    <property type="project" value="EnsemblFungi"/>
</dbReference>
<sequence>MGSKFKTSLTGVIYKKSLKLSNQARISKSTGDIVNLMSVDSQRLQDINEYGQLIWSGPYQIILCLISLRSILGNSMWVGFLVMLLLIPFNSYIVKILKNFQISQMKTKDKRVRLVNEMLNNIKSLKLYGWENPYKKKLFYIRNDQELANLKKISVYRAINLFMWNCAPFLVSCSTFAVFVYTSHGAPLTTDIVFPALSLFNLLGFPLSILPMVLNAYVEASVSTKRLVSFLISEELQPDSVTRKPKANKLGDTSVKVENATFLWQKTPEYKVALSNLNFIARKGDLHCIVGKVGSGKSSFLQCLLGDIYKLKGSVELHGKVAYVPQVSWIMNGTVKENILFGHRYDKDFYNKVIRACDLSSDLAILPDGDLTEVGEKGISLSGGQKARLSLARSVYSRADIYLLDDPLSAVDEHVGKHLIDNVLGPNGLLRHKCKVLATNSINVLSLSSNITMLQDGEVVEKGTYNEITKKDSSLLAKLIKEFGKKSKKDEKIEIEPADLDSSATAIHSSSVETDVSVDETVVGSKNVTDNVSVLNRESSFNSSNDSNDAISIISKDIDGTMSLRRASTASFNYQEQNTPGPSDVDQQVVNIREEQRQTGKVKWSIYIEYAKACNPAGVIYVLFFLVSSMALSVAGNYWLKYWAEVNSKYGYNPNVGKYLAVYIALGIGSSLFTFVQTWTMWVVCIITGAKVLHNKMVDSVFRAPMSFFETTPVGRILNRFSSDIDKIDMFLGRVFQSFFTNFVKILFTLFVICSTTWQFIFLIVPLLFLYYYYQQFYVKTSRELKRIESISKSPIFAHFQETLGGTSTIRGYGQQNRFIYLNENKIDQNMKAYFSTYNANRWLAVRLEFLGSLIIFGSAALCVFALKTGHMTSGLLGISVTYALQVTGSLNWMVRMTVDIETNIVSVERVKEYGELPSEAPEIIPNNRPNSEWPSNGSLEFVNYSTRYRQDLELVLKDINLKVKAGEKVGIVGRTGAGKSSLSLALFRIIEKADSKSNIIIDDISVPNIGLADLRHKLSIIPQDAQVFEGTVRENLDPTGRFSDEKIWKALELSHLKEHILSMSDSNEGLSVKLTEGGSNLSVGQRQLVCLARALLIPSKILVLDEATAAVDVETDKIVQKTIRKEFSDRTILTIAHRLNTIMDSDRIVSLDQGRIKEFDSPENLLKDKDSIFYSLCKQGGFIHDEES</sequence>
<dbReference type="Pfam" id="PF00664">
    <property type="entry name" value="ABC_membrane"/>
    <property type="match status" value="2"/>
</dbReference>
<dbReference type="GeneID" id="30966454"/>
<feature type="transmembrane region" description="Helical" evidence="14">
    <location>
        <begin position="844"/>
        <end position="867"/>
    </location>
</feature>
<feature type="non-terminal residue" evidence="17">
    <location>
        <position position="1189"/>
    </location>
</feature>
<dbReference type="CDD" id="cd03244">
    <property type="entry name" value="ABCC_MRP_domain2"/>
    <property type="match status" value="1"/>
</dbReference>
<dbReference type="PROSITE" id="PS00211">
    <property type="entry name" value="ABC_TRANSPORTER_1"/>
    <property type="match status" value="2"/>
</dbReference>
<evidence type="ECO:0000256" key="11">
    <source>
        <dbReference type="ARBA" id="ARBA00022989"/>
    </source>
</evidence>
<dbReference type="InterPro" id="IPR003593">
    <property type="entry name" value="AAA+_ATPase"/>
</dbReference>
<dbReference type="InterPro" id="IPR050173">
    <property type="entry name" value="ABC_transporter_C-like"/>
</dbReference>